<evidence type="ECO:0000259" key="36">
    <source>
        <dbReference type="PROSITE" id="PS50942"/>
    </source>
</evidence>
<keyword evidence="14" id="KW-0677">Repeat</keyword>
<dbReference type="Proteomes" id="UP000183832">
    <property type="component" value="Unassembled WGS sequence"/>
</dbReference>
<feature type="region of interest" description="Disordered" evidence="34">
    <location>
        <begin position="678"/>
        <end position="719"/>
    </location>
</feature>
<accession>A0A1J1I743</accession>
<dbReference type="InterPro" id="IPR011009">
    <property type="entry name" value="Kinase-like_dom_sf"/>
</dbReference>
<keyword evidence="21 31" id="KW-0472">Membrane</keyword>
<dbReference type="FunFam" id="1.10.510.10:FF:000112">
    <property type="entry name" value="Putative dual specificity tyrosine-phosphorylation-regulated kinase 2"/>
    <property type="match status" value="1"/>
</dbReference>
<dbReference type="GO" id="GO:0004712">
    <property type="term" value="F:protein serine/threonine/tyrosine kinase activity"/>
    <property type="evidence" value="ECO:0007669"/>
    <property type="project" value="UniProtKB-EC"/>
</dbReference>
<keyword evidence="19" id="KW-0445">Lipid transport</keyword>
<evidence type="ECO:0000256" key="33">
    <source>
        <dbReference type="SAM" id="Coils"/>
    </source>
</evidence>
<dbReference type="Gene3D" id="3.30.10.30">
    <property type="entry name" value="DYRK"/>
    <property type="match status" value="1"/>
</dbReference>
<comment type="catalytic activity">
    <reaction evidence="22">
        <text>(S)-malate(in) + 2-oxoglutarate(out) = (S)-malate(out) + 2-oxoglutarate(in)</text>
        <dbReference type="Rhea" id="RHEA:71587"/>
        <dbReference type="ChEBI" id="CHEBI:15589"/>
        <dbReference type="ChEBI" id="CHEBI:16810"/>
    </reaction>
</comment>
<dbReference type="Pfam" id="PF01417">
    <property type="entry name" value="ENTH"/>
    <property type="match status" value="1"/>
</dbReference>
<evidence type="ECO:0000256" key="24">
    <source>
        <dbReference type="ARBA" id="ARBA00049003"/>
    </source>
</evidence>
<keyword evidence="12" id="KW-0808">Transferase</keyword>
<keyword evidence="20" id="KW-0446">Lipid-binding</keyword>
<comment type="subcellular location">
    <subcellularLocation>
        <location evidence="2">Cytoplasm</location>
    </subcellularLocation>
    <subcellularLocation>
        <location evidence="1">Membrane</location>
        <topology evidence="1">Multi-pass membrane protein</topology>
    </subcellularLocation>
</comment>
<dbReference type="GO" id="GO:0008289">
    <property type="term" value="F:lipid binding"/>
    <property type="evidence" value="ECO:0007669"/>
    <property type="project" value="UniProtKB-KW"/>
</dbReference>
<evidence type="ECO:0000256" key="25">
    <source>
        <dbReference type="ARBA" id="ARBA00049308"/>
    </source>
</evidence>
<dbReference type="PROSITE" id="PS00107">
    <property type="entry name" value="PROTEIN_KINASE_ATP"/>
    <property type="match status" value="1"/>
</dbReference>
<dbReference type="EMBL" id="CVRI01000043">
    <property type="protein sequence ID" value="CRK96072.1"/>
    <property type="molecule type" value="Genomic_DNA"/>
</dbReference>
<reference evidence="37 38" key="1">
    <citation type="submission" date="2015-04" db="EMBL/GenBank/DDBJ databases">
        <authorList>
            <person name="Syromyatnikov M.Y."/>
            <person name="Popov V.N."/>
        </authorList>
    </citation>
    <scope>NUCLEOTIDE SEQUENCE [LARGE SCALE GENOMIC DNA]</scope>
</reference>
<evidence type="ECO:0000256" key="31">
    <source>
        <dbReference type="PROSITE-ProRule" id="PRU00282"/>
    </source>
</evidence>
<dbReference type="InterPro" id="IPR018108">
    <property type="entry name" value="MCP_transmembrane"/>
</dbReference>
<dbReference type="Gene3D" id="1.25.40.90">
    <property type="match status" value="1"/>
</dbReference>
<comment type="catalytic activity">
    <reaction evidence="30">
        <text>succinate(in) + 2-oxoglutarate(out) = succinate(out) + 2-oxoglutarate(in)</text>
        <dbReference type="Rhea" id="RHEA:71595"/>
        <dbReference type="ChEBI" id="CHEBI:16810"/>
        <dbReference type="ChEBI" id="CHEBI:30031"/>
    </reaction>
</comment>
<dbReference type="PROSITE" id="PS50942">
    <property type="entry name" value="ENTH"/>
    <property type="match status" value="1"/>
</dbReference>
<evidence type="ECO:0000256" key="15">
    <source>
        <dbReference type="ARBA" id="ARBA00022741"/>
    </source>
</evidence>
<feature type="repeat" description="Solcar" evidence="31">
    <location>
        <begin position="1466"/>
        <end position="1555"/>
    </location>
</feature>
<dbReference type="GO" id="GO:0005856">
    <property type="term" value="C:cytoskeleton"/>
    <property type="evidence" value="ECO:0007669"/>
    <property type="project" value="TreeGrafter"/>
</dbReference>
<feature type="domain" description="Protein kinase" evidence="35">
    <location>
        <begin position="369"/>
        <end position="655"/>
    </location>
</feature>
<comment type="catalytic activity">
    <reaction evidence="28">
        <text>L-tyrosyl-[protein] + ATP = O-phospho-L-tyrosyl-[protein] + ADP + H(+)</text>
        <dbReference type="Rhea" id="RHEA:10596"/>
        <dbReference type="Rhea" id="RHEA-COMP:10136"/>
        <dbReference type="Rhea" id="RHEA-COMP:20101"/>
        <dbReference type="ChEBI" id="CHEBI:15378"/>
        <dbReference type="ChEBI" id="CHEBI:30616"/>
        <dbReference type="ChEBI" id="CHEBI:46858"/>
        <dbReference type="ChEBI" id="CHEBI:61978"/>
        <dbReference type="ChEBI" id="CHEBI:456216"/>
        <dbReference type="EC" id="2.7.12.1"/>
    </reaction>
</comment>
<dbReference type="InterPro" id="IPR000719">
    <property type="entry name" value="Prot_kinase_dom"/>
</dbReference>
<dbReference type="EC" id="2.7.12.1" evidence="6"/>
<dbReference type="Pfam" id="PF00069">
    <property type="entry name" value="Pkinase"/>
    <property type="match status" value="1"/>
</dbReference>
<evidence type="ECO:0000256" key="19">
    <source>
        <dbReference type="ARBA" id="ARBA00023055"/>
    </source>
</evidence>
<evidence type="ECO:0000256" key="12">
    <source>
        <dbReference type="ARBA" id="ARBA00022679"/>
    </source>
</evidence>
<feature type="repeat" description="Solcar" evidence="31">
    <location>
        <begin position="1664"/>
        <end position="1754"/>
    </location>
</feature>
<dbReference type="GO" id="GO:0005737">
    <property type="term" value="C:cytoplasm"/>
    <property type="evidence" value="ECO:0007669"/>
    <property type="project" value="UniProtKB-SubCell"/>
</dbReference>
<keyword evidence="15 32" id="KW-0547">Nucleotide-binding</keyword>
<evidence type="ECO:0000256" key="22">
    <source>
        <dbReference type="ARBA" id="ARBA00036491"/>
    </source>
</evidence>
<feature type="binding site" evidence="32">
    <location>
        <position position="398"/>
    </location>
    <ligand>
        <name>ATP</name>
        <dbReference type="ChEBI" id="CHEBI:30616"/>
    </ligand>
</feature>
<evidence type="ECO:0000256" key="28">
    <source>
        <dbReference type="ARBA" id="ARBA00051680"/>
    </source>
</evidence>
<dbReference type="InterPro" id="IPR017441">
    <property type="entry name" value="Protein_kinase_ATP_BS"/>
</dbReference>
<name>A0A1J1I743_9DIPT</name>
<evidence type="ECO:0000256" key="20">
    <source>
        <dbReference type="ARBA" id="ARBA00023121"/>
    </source>
</evidence>
<dbReference type="GO" id="GO:0015297">
    <property type="term" value="F:antiporter activity"/>
    <property type="evidence" value="ECO:0007669"/>
    <property type="project" value="UniProtKB-KW"/>
</dbReference>
<feature type="repeat" description="Solcar" evidence="31">
    <location>
        <begin position="1564"/>
        <end position="1655"/>
    </location>
</feature>
<dbReference type="InterPro" id="IPR042521">
    <property type="entry name" value="DYRK"/>
</dbReference>
<dbReference type="FunFam" id="3.30.200.20:FF:000127">
    <property type="entry name" value="Putative dual specificity tyrosine-phosphorylation-regulated kinase 2"/>
    <property type="match status" value="1"/>
</dbReference>
<dbReference type="SMART" id="SM00273">
    <property type="entry name" value="ENTH"/>
    <property type="match status" value="1"/>
</dbReference>
<evidence type="ECO:0000313" key="38">
    <source>
        <dbReference type="Proteomes" id="UP000183832"/>
    </source>
</evidence>
<evidence type="ECO:0000256" key="6">
    <source>
        <dbReference type="ARBA" id="ARBA00013203"/>
    </source>
</evidence>
<dbReference type="FunFam" id="1.50.40.10:FF:000013">
    <property type="entry name" value="Mitochondrial 2-oxoglutarate/malate carrier protein-like protein"/>
    <property type="match status" value="1"/>
</dbReference>
<dbReference type="SMART" id="SM00220">
    <property type="entry name" value="S_TKc"/>
    <property type="match status" value="1"/>
</dbReference>
<feature type="region of interest" description="Disordered" evidence="34">
    <location>
        <begin position="1050"/>
        <end position="1140"/>
    </location>
</feature>
<dbReference type="Gene3D" id="1.10.510.10">
    <property type="entry name" value="Transferase(Phosphotransferase) domain 1"/>
    <property type="match status" value="1"/>
</dbReference>
<evidence type="ECO:0000256" key="29">
    <source>
        <dbReference type="ARBA" id="ARBA00052538"/>
    </source>
</evidence>
<dbReference type="FunFam" id="1.25.40.90:FF:000002">
    <property type="entry name" value="epsin-2 isoform X1"/>
    <property type="match status" value="1"/>
</dbReference>
<dbReference type="SMART" id="SM00726">
    <property type="entry name" value="UIM"/>
    <property type="match status" value="2"/>
</dbReference>
<keyword evidence="17 32" id="KW-0067">ATP-binding</keyword>
<keyword evidence="8" id="KW-0050">Antiport</keyword>
<evidence type="ECO:0000256" key="27">
    <source>
        <dbReference type="ARBA" id="ARBA00050291"/>
    </source>
</evidence>
<keyword evidence="13 31" id="KW-0812">Transmembrane</keyword>
<feature type="region of interest" description="Disordered" evidence="34">
    <location>
        <begin position="258"/>
        <end position="298"/>
    </location>
</feature>
<dbReference type="GO" id="GO:0004674">
    <property type="term" value="F:protein serine/threonine kinase activity"/>
    <property type="evidence" value="ECO:0007669"/>
    <property type="project" value="UniProtKB-KW"/>
</dbReference>
<evidence type="ECO:0000256" key="9">
    <source>
        <dbReference type="ARBA" id="ARBA00022490"/>
    </source>
</evidence>
<proteinExistence type="inferred from homology"/>
<evidence type="ECO:0000256" key="7">
    <source>
        <dbReference type="ARBA" id="ARBA00022448"/>
    </source>
</evidence>
<dbReference type="InterPro" id="IPR008942">
    <property type="entry name" value="ENTH_VHS"/>
</dbReference>
<evidence type="ECO:0000256" key="5">
    <source>
        <dbReference type="ARBA" id="ARBA00010130"/>
    </source>
</evidence>
<evidence type="ECO:0000313" key="37">
    <source>
        <dbReference type="EMBL" id="CRK96072.1"/>
    </source>
</evidence>
<dbReference type="OrthoDB" id="9332038at2759"/>
<keyword evidence="33" id="KW-0175">Coiled coil</keyword>
<feature type="coiled-coil region" evidence="33">
    <location>
        <begin position="788"/>
        <end position="815"/>
    </location>
</feature>
<comment type="catalytic activity">
    <reaction evidence="24">
        <text>L-seryl-[protein] + ATP = O-phospho-L-seryl-[protein] + ADP + H(+)</text>
        <dbReference type="Rhea" id="RHEA:17989"/>
        <dbReference type="Rhea" id="RHEA-COMP:9863"/>
        <dbReference type="Rhea" id="RHEA-COMP:11604"/>
        <dbReference type="ChEBI" id="CHEBI:15378"/>
        <dbReference type="ChEBI" id="CHEBI:29999"/>
        <dbReference type="ChEBI" id="CHEBI:30616"/>
        <dbReference type="ChEBI" id="CHEBI:83421"/>
        <dbReference type="ChEBI" id="CHEBI:456216"/>
        <dbReference type="EC" id="2.7.12.1"/>
    </reaction>
</comment>
<dbReference type="InterPro" id="IPR003903">
    <property type="entry name" value="UIM_dom"/>
</dbReference>
<comment type="similarity">
    <text evidence="5">Belongs to the epsin family.</text>
</comment>
<dbReference type="GO" id="GO:0005634">
    <property type="term" value="C:nucleus"/>
    <property type="evidence" value="ECO:0007669"/>
    <property type="project" value="TreeGrafter"/>
</dbReference>
<dbReference type="GO" id="GO:0006869">
    <property type="term" value="P:lipid transport"/>
    <property type="evidence" value="ECO:0007669"/>
    <property type="project" value="UniProtKB-KW"/>
</dbReference>
<evidence type="ECO:0000256" key="3">
    <source>
        <dbReference type="ARBA" id="ARBA00006375"/>
    </source>
</evidence>
<evidence type="ECO:0000256" key="1">
    <source>
        <dbReference type="ARBA" id="ARBA00004141"/>
    </source>
</evidence>
<feature type="region of interest" description="Disordered" evidence="34">
    <location>
        <begin position="1172"/>
        <end position="1237"/>
    </location>
</feature>
<evidence type="ECO:0000256" key="26">
    <source>
        <dbReference type="ARBA" id="ARBA00050120"/>
    </source>
</evidence>
<dbReference type="Gene3D" id="3.30.200.20">
    <property type="entry name" value="Phosphorylase Kinase, domain 1"/>
    <property type="match status" value="1"/>
</dbReference>
<dbReference type="PROSITE" id="PS50330">
    <property type="entry name" value="UIM"/>
    <property type="match status" value="2"/>
</dbReference>
<dbReference type="GO" id="GO:0016020">
    <property type="term" value="C:membrane"/>
    <property type="evidence" value="ECO:0007669"/>
    <property type="project" value="UniProtKB-SubCell"/>
</dbReference>
<evidence type="ECO:0000256" key="32">
    <source>
        <dbReference type="PROSITE-ProRule" id="PRU10141"/>
    </source>
</evidence>
<keyword evidence="18" id="KW-1133">Transmembrane helix</keyword>
<dbReference type="SUPFAM" id="SSF56112">
    <property type="entry name" value="Protein kinase-like (PK-like)"/>
    <property type="match status" value="1"/>
</dbReference>
<dbReference type="PANTHER" id="PTHR24058:SF112">
    <property type="entry name" value="DUAL SPECIFICITY TYROSINE-PHOSPHORYLATION-REGULATED KINASE 3 HOMOLOG-RELATED"/>
    <property type="match status" value="1"/>
</dbReference>
<keyword evidence="38" id="KW-1185">Reference proteome</keyword>
<keyword evidence="16" id="KW-0418">Kinase</keyword>
<dbReference type="PROSITE" id="PS50011">
    <property type="entry name" value="PROTEIN_KINASE_DOM"/>
    <property type="match status" value="1"/>
</dbReference>
<dbReference type="CDD" id="cd16990">
    <property type="entry name" value="ENTH_Epsin"/>
    <property type="match status" value="1"/>
</dbReference>
<evidence type="ECO:0000256" key="4">
    <source>
        <dbReference type="ARBA" id="ARBA00008867"/>
    </source>
</evidence>
<dbReference type="PANTHER" id="PTHR24058">
    <property type="entry name" value="DUAL SPECIFICITY PROTEIN KINASE"/>
    <property type="match status" value="1"/>
</dbReference>
<dbReference type="Pfam" id="PF00153">
    <property type="entry name" value="Mito_carr"/>
    <property type="match status" value="3"/>
</dbReference>
<evidence type="ECO:0000256" key="10">
    <source>
        <dbReference type="ARBA" id="ARBA00022527"/>
    </source>
</evidence>
<comment type="similarity">
    <text evidence="4">Belongs to the protein kinase superfamily. CMGC Ser/Thr protein kinase family. MNB/DYRK subfamily.</text>
</comment>
<feature type="region of interest" description="Disordered" evidence="34">
    <location>
        <begin position="755"/>
        <end position="774"/>
    </location>
</feature>
<feature type="region of interest" description="Disordered" evidence="34">
    <location>
        <begin position="8"/>
        <end position="31"/>
    </location>
</feature>
<feature type="compositionally biased region" description="Polar residues" evidence="34">
    <location>
        <begin position="1177"/>
        <end position="1196"/>
    </location>
</feature>
<evidence type="ECO:0000256" key="8">
    <source>
        <dbReference type="ARBA" id="ARBA00022449"/>
    </source>
</evidence>
<protein>
    <recommendedName>
        <fullName evidence="23">Mitochondrial 2-oxoglutarate/malate carrier protein</fullName>
        <ecNumber evidence="6">2.7.12.1</ecNumber>
    </recommendedName>
</protein>
<dbReference type="PROSITE" id="PS50920">
    <property type="entry name" value="SOLCAR"/>
    <property type="match status" value="3"/>
</dbReference>
<evidence type="ECO:0000256" key="21">
    <source>
        <dbReference type="ARBA" id="ARBA00023136"/>
    </source>
</evidence>
<dbReference type="GO" id="GO:0005524">
    <property type="term" value="F:ATP binding"/>
    <property type="evidence" value="ECO:0007669"/>
    <property type="project" value="UniProtKB-UniRule"/>
</dbReference>
<keyword evidence="9" id="KW-0963">Cytoplasm</keyword>
<evidence type="ECO:0000256" key="30">
    <source>
        <dbReference type="ARBA" id="ARBA00052710"/>
    </source>
</evidence>
<keyword evidence="11" id="KW-0597">Phosphoprotein</keyword>
<comment type="similarity">
    <text evidence="3">Belongs to the mitochondrial carrier (TC 2.A.29) family.</text>
</comment>
<feature type="compositionally biased region" description="Polar residues" evidence="34">
    <location>
        <begin position="258"/>
        <end position="274"/>
    </location>
</feature>
<feature type="compositionally biased region" description="Low complexity" evidence="34">
    <location>
        <begin position="1106"/>
        <end position="1138"/>
    </location>
</feature>
<dbReference type="InterPro" id="IPR023395">
    <property type="entry name" value="MCP_dom_sf"/>
</dbReference>
<organism evidence="37 38">
    <name type="scientific">Clunio marinus</name>
    <dbReference type="NCBI Taxonomy" id="568069"/>
    <lineage>
        <taxon>Eukaryota</taxon>
        <taxon>Metazoa</taxon>
        <taxon>Ecdysozoa</taxon>
        <taxon>Arthropoda</taxon>
        <taxon>Hexapoda</taxon>
        <taxon>Insecta</taxon>
        <taxon>Pterygota</taxon>
        <taxon>Neoptera</taxon>
        <taxon>Endopterygota</taxon>
        <taxon>Diptera</taxon>
        <taxon>Nematocera</taxon>
        <taxon>Chironomoidea</taxon>
        <taxon>Chironomidae</taxon>
        <taxon>Clunio</taxon>
    </lineage>
</organism>
<comment type="catalytic activity">
    <reaction evidence="25">
        <text>L-threonyl-[protein] + ATP = O-phospho-L-threonyl-[protein] + ADP + H(+)</text>
        <dbReference type="Rhea" id="RHEA:46608"/>
        <dbReference type="Rhea" id="RHEA-COMP:11060"/>
        <dbReference type="Rhea" id="RHEA-COMP:11605"/>
        <dbReference type="ChEBI" id="CHEBI:15378"/>
        <dbReference type="ChEBI" id="CHEBI:30013"/>
        <dbReference type="ChEBI" id="CHEBI:30616"/>
        <dbReference type="ChEBI" id="CHEBI:61977"/>
        <dbReference type="ChEBI" id="CHEBI:456216"/>
        <dbReference type="EC" id="2.7.12.1"/>
    </reaction>
</comment>
<evidence type="ECO:0000256" key="17">
    <source>
        <dbReference type="ARBA" id="ARBA00022840"/>
    </source>
</evidence>
<evidence type="ECO:0000256" key="2">
    <source>
        <dbReference type="ARBA" id="ARBA00004496"/>
    </source>
</evidence>
<feature type="compositionally biased region" description="Low complexity" evidence="34">
    <location>
        <begin position="275"/>
        <end position="298"/>
    </location>
</feature>
<dbReference type="InterPro" id="IPR008271">
    <property type="entry name" value="Ser/Thr_kinase_AS"/>
</dbReference>
<feature type="compositionally biased region" description="Basic and acidic residues" evidence="34">
    <location>
        <begin position="954"/>
        <end position="968"/>
    </location>
</feature>
<dbReference type="SUPFAM" id="SSF48464">
    <property type="entry name" value="ENTH/VHS domain"/>
    <property type="match status" value="1"/>
</dbReference>
<evidence type="ECO:0000256" key="34">
    <source>
        <dbReference type="SAM" id="MobiDB-lite"/>
    </source>
</evidence>
<comment type="catalytic activity">
    <reaction evidence="26">
        <text>oxaloacetate(in) + 2-oxoglutarate(out) = oxaloacetate(out) + 2-oxoglutarate(in)</text>
        <dbReference type="Rhea" id="RHEA:71603"/>
        <dbReference type="ChEBI" id="CHEBI:16452"/>
        <dbReference type="ChEBI" id="CHEBI:16810"/>
    </reaction>
</comment>
<evidence type="ECO:0000256" key="13">
    <source>
        <dbReference type="ARBA" id="ARBA00022692"/>
    </source>
</evidence>
<keyword evidence="7" id="KW-0813">Transport</keyword>
<evidence type="ECO:0000256" key="18">
    <source>
        <dbReference type="ARBA" id="ARBA00022989"/>
    </source>
</evidence>
<comment type="catalytic activity">
    <reaction evidence="29">
        <text>malonate(in) + 2-oxoglutarate(out) = malonate(out) + 2-oxoglutarate(in)</text>
        <dbReference type="Rhea" id="RHEA:71591"/>
        <dbReference type="ChEBI" id="CHEBI:15792"/>
        <dbReference type="ChEBI" id="CHEBI:16810"/>
    </reaction>
</comment>
<comment type="catalytic activity">
    <reaction evidence="27">
        <text>maleate(in) + 2-oxoglutarate(out) = maleate(out) + 2-oxoglutarate(in)</text>
        <dbReference type="Rhea" id="RHEA:71599"/>
        <dbReference type="ChEBI" id="CHEBI:16810"/>
        <dbReference type="ChEBI" id="CHEBI:30780"/>
    </reaction>
</comment>
<evidence type="ECO:0000256" key="11">
    <source>
        <dbReference type="ARBA" id="ARBA00022553"/>
    </source>
</evidence>
<dbReference type="SUPFAM" id="SSF103506">
    <property type="entry name" value="Mitochondrial carrier"/>
    <property type="match status" value="1"/>
</dbReference>
<evidence type="ECO:0000256" key="16">
    <source>
        <dbReference type="ARBA" id="ARBA00022777"/>
    </source>
</evidence>
<sequence length="1767" mass="196678">MENKISLIFTDEAHNGDNQSEGGGFMSNASTLKKSSRISKHSFDNLNRLQNTPNMKIISKINSISSLNDKNLEKFTMGSSSSNNNNSRFLATKSYIDFLPSSSTNFAMDSHSQQPLGSAKSLKFNNSDNSSASAVFWDNFTKPLPAGLSSLPATSNSNLRNTVSSSNLLNINFTDSQTNQPSIAMVLPQKFQFNQPQVQPMLKTSSSGSSVPDEQLQAICNRKNSLPHSSSLIANNNNNNNNLNNSNFKEISDLSVNGINKNNSKQMTSTTSTNSDLQQHQNGQQNDQQQSKSQSTKSWPIVASPHQVMMLYMNKLTPYEHHEIYKYSQIYFIGANAKKRSGTGPNNSDYDNENGSYIHIPHDHVAYRYEVLKIIGKGSFGQVVKAYDHKTREHVALKMVRNEKRFHRQAQEEIRILKHLRGQDKENTFNIIHMFDYFVFRNHMCIIFELLHINLYELIKKNKFQGFSLQLVRKFAHSLLQCLDALSKFKIIHCDMKPENILLKQQGRSGIKVIDFGSSCYENQRVYTYIQSRFYRAPEVILGGKYGMPIDMWSLGCILAELYTGYAILPGEDESDQLACIIELLGMPPKQVLENSKRAKIFFNAKGYPRYCSLKTLDDGSVIMTEGFSRRGISRGPPGSRKLKNALNGCDDVYFLQFITNCFYYDNTLHQLNVNNNQQQQQQQHGDDAHKSLPPSGNPTYSHLLHHSGNGGGTSTSKLGDKYQCESYQDLSNRKSMTLNRLMSSSIHSTSTLSLVSSHNSNSSSNTVNNNGSSATAGISKLPMQMNVAGLRRNIKNLAHNYSDAQVKVREATSNDPWGPSSTLMAEIADLTYNVVAFSEIMQMIWKRTNDHGKNWRHVYKALLLLEYLIKTGSEKVAQQCKENIFSIQTLKDFQYMEEGKDQGVHVREKAKQMVILLKDDERLKAERARALKAKERFARTASGFGSDGSIDGPSRDRDTPVWPESDRPPAAGASEIEFVRPQTVGEEELQLQLAIAMSKEEAEQEDQKRRSDDVRLQLALSQSEQDFKKQHVEKKPESHLVDLLDISFGATNISNPPPQYHQQQQQQHSSDPWGMPSVPPQPQARSNDIWSSKPADPWLPPPPSSMHSTASAFPMSEASAPMPAARTISPSANSSSSIEGWLQNVPPMAGAVPVLPAKPTNNDLECAWSLKPTNADPWNTKTQTQQVPDPWNSKSEPLDPWAPVMKTNNQSSGFPAPMPRQTNSSLGGLTPGSDLDDFDIITNRSKSAQQATSSPVNDLLNQQNNNNLNDLLSDMDPLAQKKPTVNNPAAFLGENSALVNLDNLIKPINNTTNNNAYNPFESPAMKTKNLFQQNQPQNPSINQLKQQQQFPVTLNQDPWAPVNNNETAQTNFNVDSNDGDMLNNNENHLITVECADDDEEVFNTSFVNASIVSAANLSKSLDDIRTCRDVLEHGNRRPVSLVFNDENFFSKVKMSESKPPVPHKKSAYLQYAFGGSAGMGATCFVQPLDLVKTRLQISGQGGGVKEYSGTFDAFSKIIKREGFPALYKGLSAALLRQATYTTTRLGTYTFLNEKYKQKTGKSPNLFVSMGLGVCAGITGSFVGNPAEISLIRMTADGRLPLDQRRNYTSVVNAVVRIIREEGLVTLWRGCIPTMGRAAVVNAAQLSSYSQAKQMLVKSGYFTEGIFMHFTASMISGFVTTVASMPVDIAKTRIQNMKIGADGSKEYKGAIDVLVKVCRQEGVFALWKGFWPYYFRLGPHTVITFIIMEQLNTAYNNYHGIVGGSGL</sequence>
<feature type="region of interest" description="Disordered" evidence="34">
    <location>
        <begin position="943"/>
        <end position="975"/>
    </location>
</feature>
<dbReference type="Gene3D" id="1.50.40.10">
    <property type="entry name" value="Mitochondrial carrier domain"/>
    <property type="match status" value="1"/>
</dbReference>
<keyword evidence="10" id="KW-0723">Serine/threonine-protein kinase</keyword>
<evidence type="ECO:0000256" key="14">
    <source>
        <dbReference type="ARBA" id="ARBA00022737"/>
    </source>
</evidence>
<evidence type="ECO:0000259" key="35">
    <source>
        <dbReference type="PROSITE" id="PS50011"/>
    </source>
</evidence>
<dbReference type="PROSITE" id="PS00108">
    <property type="entry name" value="PROTEIN_KINASE_ST"/>
    <property type="match status" value="1"/>
</dbReference>
<feature type="domain" description="ENTH" evidence="36">
    <location>
        <begin position="797"/>
        <end position="928"/>
    </location>
</feature>
<dbReference type="InterPro" id="IPR013809">
    <property type="entry name" value="ENTH"/>
</dbReference>
<dbReference type="InterPro" id="IPR050494">
    <property type="entry name" value="Ser_Thr_dual-spec_kinase"/>
</dbReference>
<gene>
    <name evidence="37" type="ORF">CLUMA_CG009508</name>
</gene>
<evidence type="ECO:0000256" key="23">
    <source>
        <dbReference type="ARBA" id="ARBA00040264"/>
    </source>
</evidence>